<keyword evidence="12" id="KW-0720">Serine protease</keyword>
<name>D0L0K3_HALNC</name>
<dbReference type="InterPro" id="IPR036034">
    <property type="entry name" value="PDZ_sf"/>
</dbReference>
<keyword evidence="13" id="KW-0346">Stress response</keyword>
<feature type="region of interest" description="Disordered" evidence="17">
    <location>
        <begin position="103"/>
        <end position="127"/>
    </location>
</feature>
<dbReference type="EMBL" id="CP001801">
    <property type="protein sequence ID" value="ACX96226.1"/>
    <property type="molecule type" value="Genomic_DNA"/>
</dbReference>
<feature type="domain" description="PDZ" evidence="18">
    <location>
        <begin position="296"/>
        <end position="366"/>
    </location>
</feature>
<dbReference type="Proteomes" id="UP000009102">
    <property type="component" value="Chromosome"/>
</dbReference>
<dbReference type="NCBIfam" id="TIGR02037">
    <property type="entry name" value="degP_htrA_DO"/>
    <property type="match status" value="1"/>
</dbReference>
<dbReference type="Gene3D" id="2.30.42.10">
    <property type="match status" value="2"/>
</dbReference>
<dbReference type="InterPro" id="IPR011782">
    <property type="entry name" value="Pept_S1C_Do"/>
</dbReference>
<dbReference type="PROSITE" id="PS50106">
    <property type="entry name" value="PDZ"/>
    <property type="match status" value="1"/>
</dbReference>
<evidence type="ECO:0000256" key="9">
    <source>
        <dbReference type="ARBA" id="ARBA00022737"/>
    </source>
</evidence>
<dbReference type="STRING" id="555778.Hneap_1392"/>
<reference evidence="19 20" key="1">
    <citation type="submission" date="2009-10" db="EMBL/GenBank/DDBJ databases">
        <title>Complete sequence of Halothiobacillus neapolitanus c2.</title>
        <authorList>
            <consortium name="US DOE Joint Genome Institute"/>
            <person name="Lucas S."/>
            <person name="Copeland A."/>
            <person name="Lapidus A."/>
            <person name="Glavina del Rio T."/>
            <person name="Tice H."/>
            <person name="Bruce D."/>
            <person name="Goodwin L."/>
            <person name="Pitluck S."/>
            <person name="Davenport K."/>
            <person name="Brettin T."/>
            <person name="Detter J.C."/>
            <person name="Han C."/>
            <person name="Tapia R."/>
            <person name="Larimer F."/>
            <person name="Land M."/>
            <person name="Hauser L."/>
            <person name="Kyrpides N."/>
            <person name="Mikhailova N."/>
            <person name="Kerfeld C."/>
            <person name="Cannon G."/>
            <person name="Heinhort S."/>
        </authorList>
    </citation>
    <scope>NUCLEOTIDE SEQUENCE [LARGE SCALE GENOMIC DNA]</scope>
    <source>
        <strain evidence="20">ATCC 23641 / c2</strain>
    </source>
</reference>
<dbReference type="PANTHER" id="PTHR22939">
    <property type="entry name" value="SERINE PROTEASE FAMILY S1C HTRA-RELATED"/>
    <property type="match status" value="1"/>
</dbReference>
<evidence type="ECO:0000256" key="14">
    <source>
        <dbReference type="ARBA" id="ARBA00032850"/>
    </source>
</evidence>
<evidence type="ECO:0000313" key="19">
    <source>
        <dbReference type="EMBL" id="ACX96226.1"/>
    </source>
</evidence>
<feature type="active site" description="Charge relay system" evidence="15">
    <location>
        <position position="139"/>
    </location>
</feature>
<evidence type="ECO:0000256" key="6">
    <source>
        <dbReference type="ARBA" id="ARBA00013958"/>
    </source>
</evidence>
<dbReference type="OrthoDB" id="9758917at2"/>
<dbReference type="Pfam" id="PF13180">
    <property type="entry name" value="PDZ_2"/>
    <property type="match status" value="2"/>
</dbReference>
<feature type="binding site" evidence="16">
    <location>
        <position position="139"/>
    </location>
    <ligand>
        <name>substrate</name>
    </ligand>
</feature>
<comment type="similarity">
    <text evidence="4">Belongs to the peptidase S1C family.</text>
</comment>
<dbReference type="AlphaFoldDB" id="D0L0K3"/>
<comment type="catalytic activity">
    <reaction evidence="1">
        <text>Acts on substrates that are at least partially unfolded. The cleavage site P1 residue is normally between a pair of hydrophobic residues, such as Val-|-Val.</text>
        <dbReference type="EC" id="3.4.21.107"/>
    </reaction>
</comment>
<evidence type="ECO:0000256" key="3">
    <source>
        <dbReference type="ARBA" id="ARBA00004418"/>
    </source>
</evidence>
<dbReference type="Pfam" id="PF13365">
    <property type="entry name" value="Trypsin_2"/>
    <property type="match status" value="1"/>
</dbReference>
<comment type="subcellular location">
    <subcellularLocation>
        <location evidence="3">Periplasm</location>
    </subcellularLocation>
</comment>
<keyword evidence="9" id="KW-0677">Repeat</keyword>
<feature type="active site" description="Charge relay system" evidence="15">
    <location>
        <position position="169"/>
    </location>
</feature>
<gene>
    <name evidence="19" type="ordered locus">Hneap_1392</name>
</gene>
<evidence type="ECO:0000259" key="18">
    <source>
        <dbReference type="PROSITE" id="PS50106"/>
    </source>
</evidence>
<feature type="active site" description="Charge relay system" evidence="15">
    <location>
        <position position="245"/>
    </location>
</feature>
<dbReference type="HOGENOM" id="CLU_020120_1_0_6"/>
<proteinExistence type="inferred from homology"/>
<feature type="binding site" evidence="16">
    <location>
        <position position="169"/>
    </location>
    <ligand>
        <name>substrate</name>
    </ligand>
</feature>
<dbReference type="CDD" id="cd10839">
    <property type="entry name" value="cpPDZ1_DegP-like"/>
    <property type="match status" value="1"/>
</dbReference>
<dbReference type="KEGG" id="hna:Hneap_1392"/>
<keyword evidence="7 19" id="KW-0645">Protease</keyword>
<accession>D0L0K3</accession>
<dbReference type="GO" id="GO:0004252">
    <property type="term" value="F:serine-type endopeptidase activity"/>
    <property type="evidence" value="ECO:0007669"/>
    <property type="project" value="InterPro"/>
</dbReference>
<dbReference type="InterPro" id="IPR009003">
    <property type="entry name" value="Peptidase_S1_PA"/>
</dbReference>
<evidence type="ECO:0000256" key="17">
    <source>
        <dbReference type="SAM" id="MobiDB-lite"/>
    </source>
</evidence>
<dbReference type="PRINTS" id="PR00834">
    <property type="entry name" value="PROTEASES2C"/>
</dbReference>
<keyword evidence="20" id="KW-1185">Reference proteome</keyword>
<evidence type="ECO:0000256" key="7">
    <source>
        <dbReference type="ARBA" id="ARBA00022670"/>
    </source>
</evidence>
<evidence type="ECO:0000256" key="12">
    <source>
        <dbReference type="ARBA" id="ARBA00022825"/>
    </source>
</evidence>
<sequence>MKSWVPITVNALLFSLVAFRRLFWSSLVLVVAVSLTACGDQKSEAQVTGLPDFSALVAANNASVVNVSAIVPLAAMPDTSNQGRNDSELNQFFRQFFGFNGPAPGGSTPQEPTPPVEPESSSGSGFVLSQDGEIVTNEHVIDGASQIYVRLADGRELKAKVLGSDKAGDIALLKIDAKGLKPVKIGNSDQVKPGQWAVAIGSPFGFDHSVTAGVVSAKGRSLPGDDNQRYVPYLQSDVAINPGSSGGPLFNVKGEVIGINAQILTESGTYNGLSFSIPINYALQVVEQLKQHGTVDRGFLGVQIQSLNREMAQAMGLDRAKGALVTGFVSGSPAEQSALQPGDIIIAANGHPITESADLPQTIGVLPPGSDVRLEVLTKGKTHNISIKLAALPQHAPRQVQSMKSHDLIVEDFGLLLTDDGGTIRVKAVEPNSPAARSGLAAQDILLTLNQRALNSLDAAQNAFESARKDRPNAVLMRRGDQQHYIALSLQAD</sequence>
<keyword evidence="8" id="KW-0732">Signal</keyword>
<evidence type="ECO:0000313" key="20">
    <source>
        <dbReference type="Proteomes" id="UP000009102"/>
    </source>
</evidence>
<evidence type="ECO:0000256" key="4">
    <source>
        <dbReference type="ARBA" id="ARBA00010541"/>
    </source>
</evidence>
<evidence type="ECO:0000256" key="15">
    <source>
        <dbReference type="PIRSR" id="PIRSR611782-1"/>
    </source>
</evidence>
<dbReference type="SUPFAM" id="SSF50494">
    <property type="entry name" value="Trypsin-like serine proteases"/>
    <property type="match status" value="1"/>
</dbReference>
<keyword evidence="10" id="KW-0574">Periplasm</keyword>
<evidence type="ECO:0000256" key="1">
    <source>
        <dbReference type="ARBA" id="ARBA00001772"/>
    </source>
</evidence>
<keyword evidence="11 19" id="KW-0378">Hydrolase</keyword>
<dbReference type="InterPro" id="IPR001478">
    <property type="entry name" value="PDZ"/>
</dbReference>
<organism evidence="19 20">
    <name type="scientific">Halothiobacillus neapolitanus (strain ATCC 23641 / DSM 15147 / CIP 104769 / NCIMB 8539 / c2)</name>
    <name type="common">Thiobacillus neapolitanus</name>
    <dbReference type="NCBI Taxonomy" id="555778"/>
    <lineage>
        <taxon>Bacteria</taxon>
        <taxon>Pseudomonadati</taxon>
        <taxon>Pseudomonadota</taxon>
        <taxon>Gammaproteobacteria</taxon>
        <taxon>Chromatiales</taxon>
        <taxon>Halothiobacillaceae</taxon>
        <taxon>Halothiobacillus</taxon>
    </lineage>
</organism>
<dbReference type="GO" id="GO:0006508">
    <property type="term" value="P:proteolysis"/>
    <property type="evidence" value="ECO:0007669"/>
    <property type="project" value="UniProtKB-KW"/>
</dbReference>
<dbReference type="SMART" id="SM00228">
    <property type="entry name" value="PDZ"/>
    <property type="match status" value="2"/>
</dbReference>
<comment type="function">
    <text evidence="2">Might be efficient in the degradation of transiently denatured and unfolded proteins which accumulate in the periplasm following stress conditions.</text>
</comment>
<evidence type="ECO:0000256" key="8">
    <source>
        <dbReference type="ARBA" id="ARBA00022729"/>
    </source>
</evidence>
<evidence type="ECO:0000256" key="2">
    <source>
        <dbReference type="ARBA" id="ARBA00002610"/>
    </source>
</evidence>
<protein>
    <recommendedName>
        <fullName evidence="6">Probable periplasmic serine endoprotease DegP-like</fullName>
        <ecNumber evidence="5">3.4.21.107</ecNumber>
    </recommendedName>
    <alternativeName>
        <fullName evidence="14">Protease Do</fullName>
    </alternativeName>
</protein>
<dbReference type="Gene3D" id="2.40.10.120">
    <property type="match status" value="1"/>
</dbReference>
<feature type="binding site" evidence="16">
    <location>
        <begin position="243"/>
        <end position="245"/>
    </location>
    <ligand>
        <name>substrate</name>
    </ligand>
</feature>
<evidence type="ECO:0000256" key="13">
    <source>
        <dbReference type="ARBA" id="ARBA00023016"/>
    </source>
</evidence>
<dbReference type="EC" id="3.4.21.107" evidence="5"/>
<dbReference type="InterPro" id="IPR001940">
    <property type="entry name" value="Peptidase_S1C"/>
</dbReference>
<dbReference type="SUPFAM" id="SSF50156">
    <property type="entry name" value="PDZ domain-like"/>
    <property type="match status" value="2"/>
</dbReference>
<evidence type="ECO:0000256" key="5">
    <source>
        <dbReference type="ARBA" id="ARBA00013035"/>
    </source>
</evidence>
<dbReference type="GO" id="GO:0042597">
    <property type="term" value="C:periplasmic space"/>
    <property type="evidence" value="ECO:0007669"/>
    <property type="project" value="UniProtKB-SubCell"/>
</dbReference>
<evidence type="ECO:0000256" key="11">
    <source>
        <dbReference type="ARBA" id="ARBA00022801"/>
    </source>
</evidence>
<dbReference type="PANTHER" id="PTHR22939:SF130">
    <property type="entry name" value="PERIPLASMIC SERINE ENDOPROTEASE DEGP-LIKE-RELATED"/>
    <property type="match status" value="1"/>
</dbReference>
<dbReference type="eggNOG" id="COG0265">
    <property type="taxonomic scope" value="Bacteria"/>
</dbReference>
<evidence type="ECO:0000256" key="10">
    <source>
        <dbReference type="ARBA" id="ARBA00022764"/>
    </source>
</evidence>
<evidence type="ECO:0000256" key="16">
    <source>
        <dbReference type="PIRSR" id="PIRSR611782-2"/>
    </source>
</evidence>